<dbReference type="InterPro" id="IPR035892">
    <property type="entry name" value="C2_domain_sf"/>
</dbReference>
<feature type="region of interest" description="Disordered" evidence="6">
    <location>
        <begin position="510"/>
        <end position="546"/>
    </location>
</feature>
<dbReference type="InterPro" id="IPR000008">
    <property type="entry name" value="C2_dom"/>
</dbReference>
<keyword evidence="2 7" id="KW-0812">Transmembrane</keyword>
<feature type="domain" description="C2" evidence="8">
    <location>
        <begin position="575"/>
        <end position="706"/>
    </location>
</feature>
<accession>A0A8T0P244</accession>
<feature type="domain" description="C2" evidence="8">
    <location>
        <begin position="398"/>
        <end position="516"/>
    </location>
</feature>
<evidence type="ECO:0000256" key="1">
    <source>
        <dbReference type="ARBA" id="ARBA00004141"/>
    </source>
</evidence>
<dbReference type="SUPFAM" id="SSF49562">
    <property type="entry name" value="C2 domain (Calcium/lipid-binding domain, CaLB)"/>
    <property type="match status" value="4"/>
</dbReference>
<feature type="domain" description="C2" evidence="8">
    <location>
        <begin position="238"/>
        <end position="359"/>
    </location>
</feature>
<gene>
    <name evidence="9" type="ORF">PVAP13_8NG070700</name>
</gene>
<keyword evidence="5 7" id="KW-0472">Membrane</keyword>
<dbReference type="PANTHER" id="PTHR31425:SF52">
    <property type="entry name" value="MULTIPLE C2 DOMAIN AND TRANSMEMBRANE REGION PROTEIN 7"/>
    <property type="match status" value="1"/>
</dbReference>
<organism evidence="9 10">
    <name type="scientific">Panicum virgatum</name>
    <name type="common">Blackwell switchgrass</name>
    <dbReference type="NCBI Taxonomy" id="38727"/>
    <lineage>
        <taxon>Eukaryota</taxon>
        <taxon>Viridiplantae</taxon>
        <taxon>Streptophyta</taxon>
        <taxon>Embryophyta</taxon>
        <taxon>Tracheophyta</taxon>
        <taxon>Spermatophyta</taxon>
        <taxon>Magnoliopsida</taxon>
        <taxon>Liliopsida</taxon>
        <taxon>Poales</taxon>
        <taxon>Poaceae</taxon>
        <taxon>PACMAD clade</taxon>
        <taxon>Panicoideae</taxon>
        <taxon>Panicodae</taxon>
        <taxon>Paniceae</taxon>
        <taxon>Panicinae</taxon>
        <taxon>Panicum</taxon>
        <taxon>Panicum sect. Hiantes</taxon>
    </lineage>
</organism>
<comment type="caution">
    <text evidence="9">The sequence shown here is derived from an EMBL/GenBank/DDBJ whole genome shotgun (WGS) entry which is preliminary data.</text>
</comment>
<dbReference type="PROSITE" id="PS50004">
    <property type="entry name" value="C2"/>
    <property type="match status" value="4"/>
</dbReference>
<dbReference type="Gene3D" id="2.60.40.150">
    <property type="entry name" value="C2 domain"/>
    <property type="match status" value="4"/>
</dbReference>
<proteinExistence type="predicted"/>
<evidence type="ECO:0000256" key="6">
    <source>
        <dbReference type="SAM" id="MobiDB-lite"/>
    </source>
</evidence>
<dbReference type="OrthoDB" id="5973539at2759"/>
<dbReference type="PANTHER" id="PTHR31425">
    <property type="entry name" value="PHOSPHORIBOSYLANTHRANILATE TRANSFERASE ISOFORM 1"/>
    <property type="match status" value="1"/>
</dbReference>
<sequence length="1020" mass="110286">MKLVVEVAGARDLPARRGRGRGGVSPFVQVAFGGQRHATSVRPPGEANPTWNETLVFVADATAVRGGGGRSLSDGSIDVGVYHRRASGGKSCLGRVRLFGAAVAPSAEEAVLLRCPLDKPSFFAPARGEVALRLYLAPYASSSTYAAANAPAGNAYSSTYATTTFNDTASMDGPETVVGGASTQSAPAMIKKQPKKKEPVQAFHSIPTQSSTGALIFPPPPPTAGVPTKGADKKAAAATADDAKAAEYLMVDKLEFLYVNVVRASNLPGMDLTLGIDPYVEVRVGNYSAATRQAVRNQSPEWNQVFAFSKDHLQSDVLEVIVKDRNLIVRDSFVGKVVLPIVDVPSSAPPNRPPAPQWYGLKAAKGDRWAGGEILLAAWKGSQSDEAFAGALHAGAHDLSPSAVAATQSKSYYAPRLCYLRCHVMAAQDLVHPHRSGSRPSVFARVQLGAQRWETRASPSATWDQDFFFVAAWPFEEPLVVTVMDGGASPGRHEVLGRLVLPKGSIKSQRFDKRKVKPPAPSWFDLERPLSDGNGDGDGDDRDRGGRWRHEFRSKIQLRVYYDAAYHVLDELTVYASDFEPSAKPLRKPAPVGVLELAVLRATGLLATKKRPNGGQAAVDAYCVAKYGQKWVRTRTLADTASPSWQEQFTFDVFDPCTVLTVAVFDSHQLAGVGEAPRRGAADAPLGKLRIRVSTLGSGRTYEQPHPLFVLRPDRLVRCGELHLAVRFTPTAWASTISLYLRPTLPSQHYARPIPAHLLPALRRAAVDVVAARLARAEPPLHAEAVHYLLRDPSTHPSPAVPELAAYSRRRSLAACARLRDVRAPAAALAAWLRGVRDWNHPPTTVLVQLLLLALAWHPELILPTFFLYLFAAGAWNYFRRGAAAGPARMEHYADGVHPGMLEEEFDAGPASGTPPHVVEWRYLQLREAAARVQELIGFVASQGERAQALLAWRDGRATAVAVAAAAALAGVTYAVPFRALVAAAGLYAMRHPLLRRGKGRPSALMCFFRRLPSNSDIML</sequence>
<dbReference type="EMBL" id="CM029052">
    <property type="protein sequence ID" value="KAG2556241.1"/>
    <property type="molecule type" value="Genomic_DNA"/>
</dbReference>
<dbReference type="SMART" id="SM00239">
    <property type="entry name" value="C2"/>
    <property type="match status" value="4"/>
</dbReference>
<name>A0A8T0P244_PANVG</name>
<keyword evidence="3" id="KW-0677">Repeat</keyword>
<dbReference type="Pfam" id="PF00168">
    <property type="entry name" value="C2"/>
    <property type="match status" value="4"/>
</dbReference>
<dbReference type="GO" id="GO:0016020">
    <property type="term" value="C:membrane"/>
    <property type="evidence" value="ECO:0007669"/>
    <property type="project" value="UniProtKB-SubCell"/>
</dbReference>
<dbReference type="Pfam" id="PF08372">
    <property type="entry name" value="PRT_C"/>
    <property type="match status" value="1"/>
</dbReference>
<feature type="domain" description="C2" evidence="8">
    <location>
        <begin position="1"/>
        <end position="121"/>
    </location>
</feature>
<evidence type="ECO:0000256" key="5">
    <source>
        <dbReference type="ARBA" id="ARBA00023136"/>
    </source>
</evidence>
<evidence type="ECO:0000256" key="7">
    <source>
        <dbReference type="SAM" id="Phobius"/>
    </source>
</evidence>
<keyword evidence="10" id="KW-1185">Reference proteome</keyword>
<dbReference type="InterPro" id="IPR013583">
    <property type="entry name" value="MCTP_C"/>
</dbReference>
<dbReference type="AlphaFoldDB" id="A0A8T0P244"/>
<dbReference type="InterPro" id="IPR047259">
    <property type="entry name" value="QUIRKY-like"/>
</dbReference>
<feature type="transmembrane region" description="Helical" evidence="7">
    <location>
        <begin position="861"/>
        <end position="879"/>
    </location>
</feature>
<comment type="subcellular location">
    <subcellularLocation>
        <location evidence="1">Membrane</location>
        <topology evidence="1">Multi-pass membrane protein</topology>
    </subcellularLocation>
</comment>
<keyword evidence="4 7" id="KW-1133">Transmembrane helix</keyword>
<reference evidence="9" key="1">
    <citation type="submission" date="2020-05" db="EMBL/GenBank/DDBJ databases">
        <title>WGS assembly of Panicum virgatum.</title>
        <authorList>
            <person name="Lovell J.T."/>
            <person name="Jenkins J."/>
            <person name="Shu S."/>
            <person name="Juenger T.E."/>
            <person name="Schmutz J."/>
        </authorList>
    </citation>
    <scope>NUCLEOTIDE SEQUENCE</scope>
    <source>
        <strain evidence="9">AP13</strain>
    </source>
</reference>
<evidence type="ECO:0000256" key="3">
    <source>
        <dbReference type="ARBA" id="ARBA00022737"/>
    </source>
</evidence>
<evidence type="ECO:0000256" key="4">
    <source>
        <dbReference type="ARBA" id="ARBA00022989"/>
    </source>
</evidence>
<evidence type="ECO:0000256" key="2">
    <source>
        <dbReference type="ARBA" id="ARBA00022692"/>
    </source>
</evidence>
<protein>
    <recommendedName>
        <fullName evidence="8">C2 domain-containing protein</fullName>
    </recommendedName>
</protein>
<evidence type="ECO:0000313" key="10">
    <source>
        <dbReference type="Proteomes" id="UP000823388"/>
    </source>
</evidence>
<dbReference type="Proteomes" id="UP000823388">
    <property type="component" value="Chromosome 8N"/>
</dbReference>
<evidence type="ECO:0000313" key="9">
    <source>
        <dbReference type="EMBL" id="KAG2556241.1"/>
    </source>
</evidence>
<evidence type="ECO:0000259" key="8">
    <source>
        <dbReference type="PROSITE" id="PS50004"/>
    </source>
</evidence>